<evidence type="ECO:0000259" key="2">
    <source>
        <dbReference type="Pfam" id="PF13280"/>
    </source>
</evidence>
<sequence length="227" mass="25159">MQRSGRLLKLLQVLRERRTAVTAQVLASRFEVSERTIYRDIQTLAELGVPVAGEAGVGFILQPGFFLPPMALTKVEADAILLGLRFVAARGDDEFAMAADSALRKIDESMGDDTAASMYWNGLTVGPSGSGKLPELATIRAALGSQKKLQIEYRSSNGDEHTRIVWPVAIGFFGHAEILAAWCELRDAFRHFRLDRIIELQPLPDPLPRSRRSLLAEYRLTEPQANL</sequence>
<feature type="domain" description="Helix-turn-helix type 11" evidence="1">
    <location>
        <begin position="6"/>
        <end position="59"/>
    </location>
</feature>
<dbReference type="eggNOG" id="COG2378">
    <property type="taxonomic scope" value="Bacteria"/>
</dbReference>
<reference evidence="3" key="1">
    <citation type="submission" date="2010-12" db="EMBL/GenBank/DDBJ databases">
        <title>Complete sequence of Rhodopseudomonas palustris DX-1.</title>
        <authorList>
            <consortium name="US DOE Joint Genome Institute"/>
            <person name="Lucas S."/>
            <person name="Copeland A."/>
            <person name="Lapidus A."/>
            <person name="Cheng J.-F."/>
            <person name="Goodwin L."/>
            <person name="Pitluck S."/>
            <person name="Misra M."/>
            <person name="Chertkov O."/>
            <person name="Detter J.C."/>
            <person name="Han C."/>
            <person name="Tapia R."/>
            <person name="Land M."/>
            <person name="Hauser L."/>
            <person name="Kyrpides N."/>
            <person name="Ivanova N."/>
            <person name="Ovchinnikova G."/>
            <person name="Logan B."/>
            <person name="Oda Y."/>
            <person name="Harwood C."/>
            <person name="Woyke T."/>
        </authorList>
    </citation>
    <scope>NUCLEOTIDE SEQUENCE [LARGE SCALE GENOMIC DNA]</scope>
    <source>
        <strain evidence="3">DX-1</strain>
    </source>
</reference>
<protein>
    <submittedName>
        <fullName evidence="3">DeoR family transcriptional regulator</fullName>
    </submittedName>
</protein>
<proteinExistence type="predicted"/>
<dbReference type="AlphaFoldDB" id="E6VPW6"/>
<dbReference type="HOGENOM" id="CLU_041141_7_1_5"/>
<dbReference type="Pfam" id="PF13280">
    <property type="entry name" value="WYL"/>
    <property type="match status" value="1"/>
</dbReference>
<dbReference type="InterPro" id="IPR026881">
    <property type="entry name" value="WYL_dom"/>
</dbReference>
<dbReference type="InterPro" id="IPR036390">
    <property type="entry name" value="WH_DNA-bd_sf"/>
</dbReference>
<name>E6VPW6_RHOPX</name>
<dbReference type="EMBL" id="CP002418">
    <property type="protein sequence ID" value="ADU42543.1"/>
    <property type="molecule type" value="Genomic_DNA"/>
</dbReference>
<dbReference type="InterPro" id="IPR036388">
    <property type="entry name" value="WH-like_DNA-bd_sf"/>
</dbReference>
<dbReference type="STRING" id="652103.Rpdx1_0913"/>
<dbReference type="OrthoDB" id="9807255at2"/>
<organism evidence="3 4">
    <name type="scientific">Rhodopseudomonas palustris (strain DX-1)</name>
    <dbReference type="NCBI Taxonomy" id="652103"/>
    <lineage>
        <taxon>Bacteria</taxon>
        <taxon>Pseudomonadati</taxon>
        <taxon>Pseudomonadota</taxon>
        <taxon>Alphaproteobacteria</taxon>
        <taxon>Hyphomicrobiales</taxon>
        <taxon>Nitrobacteraceae</taxon>
        <taxon>Rhodopseudomonas</taxon>
    </lineage>
</organism>
<dbReference type="KEGG" id="rpx:Rpdx1_0913"/>
<accession>E6VPW6</accession>
<dbReference type="Proteomes" id="UP000001402">
    <property type="component" value="Chromosome"/>
</dbReference>
<dbReference type="Pfam" id="PF08279">
    <property type="entry name" value="HTH_11"/>
    <property type="match status" value="1"/>
</dbReference>
<feature type="domain" description="WYL" evidence="2">
    <location>
        <begin position="136"/>
        <end position="201"/>
    </location>
</feature>
<dbReference type="PANTHER" id="PTHR34580">
    <property type="match status" value="1"/>
</dbReference>
<evidence type="ECO:0000259" key="1">
    <source>
        <dbReference type="Pfam" id="PF08279"/>
    </source>
</evidence>
<evidence type="ECO:0000313" key="4">
    <source>
        <dbReference type="Proteomes" id="UP000001402"/>
    </source>
</evidence>
<dbReference type="BioCyc" id="RPAL652103:RPDX1_RS04530-MONOMER"/>
<evidence type="ECO:0000313" key="3">
    <source>
        <dbReference type="EMBL" id="ADU42543.1"/>
    </source>
</evidence>
<dbReference type="Gene3D" id="1.10.10.10">
    <property type="entry name" value="Winged helix-like DNA-binding domain superfamily/Winged helix DNA-binding domain"/>
    <property type="match status" value="1"/>
</dbReference>
<dbReference type="SUPFAM" id="SSF46785">
    <property type="entry name" value="Winged helix' DNA-binding domain"/>
    <property type="match status" value="1"/>
</dbReference>
<dbReference type="InterPro" id="IPR051534">
    <property type="entry name" value="CBASS_pafABC_assoc_protein"/>
</dbReference>
<dbReference type="PROSITE" id="PS52050">
    <property type="entry name" value="WYL"/>
    <property type="match status" value="1"/>
</dbReference>
<dbReference type="PANTHER" id="PTHR34580:SF3">
    <property type="entry name" value="PROTEIN PAFB"/>
    <property type="match status" value="1"/>
</dbReference>
<dbReference type="InterPro" id="IPR013196">
    <property type="entry name" value="HTH_11"/>
</dbReference>
<gene>
    <name evidence="3" type="ordered locus">Rpdx1_0913</name>
</gene>